<organism evidence="13 14">
    <name type="scientific">Owenia fusiformis</name>
    <name type="common">Polychaete worm</name>
    <dbReference type="NCBI Taxonomy" id="6347"/>
    <lineage>
        <taxon>Eukaryota</taxon>
        <taxon>Metazoa</taxon>
        <taxon>Spiralia</taxon>
        <taxon>Lophotrochozoa</taxon>
        <taxon>Annelida</taxon>
        <taxon>Polychaeta</taxon>
        <taxon>Sedentaria</taxon>
        <taxon>Canalipalpata</taxon>
        <taxon>Sabellida</taxon>
        <taxon>Oweniida</taxon>
        <taxon>Oweniidae</taxon>
        <taxon>Owenia</taxon>
    </lineage>
</organism>
<dbReference type="SUPFAM" id="SSF57667">
    <property type="entry name" value="beta-beta-alpha zinc fingers"/>
    <property type="match status" value="1"/>
</dbReference>
<dbReference type="PANTHER" id="PTHR24394:SF29">
    <property type="entry name" value="MYONEURIN"/>
    <property type="match status" value="1"/>
</dbReference>
<evidence type="ECO:0000256" key="2">
    <source>
        <dbReference type="ARBA" id="ARBA00006991"/>
    </source>
</evidence>
<comment type="subcellular location">
    <subcellularLocation>
        <location evidence="1">Nucleus</location>
    </subcellularLocation>
</comment>
<dbReference type="EMBL" id="CAIIXF020000002">
    <property type="protein sequence ID" value="CAH1777401.1"/>
    <property type="molecule type" value="Genomic_DNA"/>
</dbReference>
<gene>
    <name evidence="13" type="ORF">OFUS_LOCUS4451</name>
</gene>
<comment type="caution">
    <text evidence="13">The sequence shown here is derived from an EMBL/GenBank/DDBJ whole genome shotgun (WGS) entry which is preliminary data.</text>
</comment>
<dbReference type="FunFam" id="3.30.160.60:FF:001506">
    <property type="entry name" value="Zinc finger protein"/>
    <property type="match status" value="1"/>
</dbReference>
<dbReference type="AlphaFoldDB" id="A0A8S4N8W5"/>
<keyword evidence="10" id="KW-0539">Nucleus</keyword>
<dbReference type="SMART" id="SM00355">
    <property type="entry name" value="ZnF_C2H2"/>
    <property type="match status" value="2"/>
</dbReference>
<dbReference type="Proteomes" id="UP000749559">
    <property type="component" value="Unassembled WGS sequence"/>
</dbReference>
<dbReference type="GO" id="GO:0000981">
    <property type="term" value="F:DNA-binding transcription factor activity, RNA polymerase II-specific"/>
    <property type="evidence" value="ECO:0007669"/>
    <property type="project" value="TreeGrafter"/>
</dbReference>
<dbReference type="Pfam" id="PF00096">
    <property type="entry name" value="zf-C2H2"/>
    <property type="match status" value="2"/>
</dbReference>
<dbReference type="PROSITE" id="PS00028">
    <property type="entry name" value="ZINC_FINGER_C2H2_1"/>
    <property type="match status" value="2"/>
</dbReference>
<dbReference type="PANTHER" id="PTHR24394">
    <property type="entry name" value="ZINC FINGER PROTEIN"/>
    <property type="match status" value="1"/>
</dbReference>
<evidence type="ECO:0000256" key="11">
    <source>
        <dbReference type="PROSITE-ProRule" id="PRU00042"/>
    </source>
</evidence>
<evidence type="ECO:0000256" key="9">
    <source>
        <dbReference type="ARBA" id="ARBA00023163"/>
    </source>
</evidence>
<accession>A0A8S4N8W5</accession>
<keyword evidence="8" id="KW-0238">DNA-binding</keyword>
<evidence type="ECO:0000256" key="1">
    <source>
        <dbReference type="ARBA" id="ARBA00004123"/>
    </source>
</evidence>
<evidence type="ECO:0000256" key="3">
    <source>
        <dbReference type="ARBA" id="ARBA00022723"/>
    </source>
</evidence>
<dbReference type="GO" id="GO:0005634">
    <property type="term" value="C:nucleus"/>
    <property type="evidence" value="ECO:0007669"/>
    <property type="project" value="UniProtKB-SubCell"/>
</dbReference>
<comment type="similarity">
    <text evidence="2">Belongs to the krueppel C2H2-type zinc-finger protein family.</text>
</comment>
<dbReference type="GO" id="GO:0003677">
    <property type="term" value="F:DNA binding"/>
    <property type="evidence" value="ECO:0007669"/>
    <property type="project" value="UniProtKB-KW"/>
</dbReference>
<evidence type="ECO:0000256" key="7">
    <source>
        <dbReference type="ARBA" id="ARBA00023015"/>
    </source>
</evidence>
<evidence type="ECO:0000259" key="12">
    <source>
        <dbReference type="PROSITE" id="PS50157"/>
    </source>
</evidence>
<reference evidence="13" key="1">
    <citation type="submission" date="2022-03" db="EMBL/GenBank/DDBJ databases">
        <authorList>
            <person name="Martin C."/>
        </authorList>
    </citation>
    <scope>NUCLEOTIDE SEQUENCE</scope>
</reference>
<dbReference type="GO" id="GO:0008270">
    <property type="term" value="F:zinc ion binding"/>
    <property type="evidence" value="ECO:0007669"/>
    <property type="project" value="UniProtKB-KW"/>
</dbReference>
<evidence type="ECO:0000313" key="14">
    <source>
        <dbReference type="Proteomes" id="UP000749559"/>
    </source>
</evidence>
<name>A0A8S4N8W5_OWEFU</name>
<sequence>MGYNWGYSKTGRTLTGKTYENHIQTFTRKSCSDNIPNLLFGERYSNNPSNTRNASDVALKNFGCEICDKRFRSLLHLQIHMRIHTGEKPYQCVLCLKRFRQQQHLNTHMKGVHKQTS</sequence>
<keyword evidence="3" id="KW-0479">Metal-binding</keyword>
<dbReference type="InterPro" id="IPR036236">
    <property type="entry name" value="Znf_C2H2_sf"/>
</dbReference>
<keyword evidence="6" id="KW-0862">Zinc</keyword>
<dbReference type="InterPro" id="IPR013087">
    <property type="entry name" value="Znf_C2H2_type"/>
</dbReference>
<dbReference type="Gene3D" id="3.30.160.60">
    <property type="entry name" value="Classic Zinc Finger"/>
    <property type="match status" value="2"/>
</dbReference>
<protein>
    <recommendedName>
        <fullName evidence="12">C2H2-type domain-containing protein</fullName>
    </recommendedName>
</protein>
<evidence type="ECO:0000256" key="5">
    <source>
        <dbReference type="ARBA" id="ARBA00022771"/>
    </source>
</evidence>
<proteinExistence type="inferred from homology"/>
<keyword evidence="7" id="KW-0805">Transcription regulation</keyword>
<dbReference type="OrthoDB" id="427030at2759"/>
<evidence type="ECO:0000256" key="10">
    <source>
        <dbReference type="ARBA" id="ARBA00023242"/>
    </source>
</evidence>
<keyword evidence="4" id="KW-0677">Repeat</keyword>
<evidence type="ECO:0000256" key="4">
    <source>
        <dbReference type="ARBA" id="ARBA00022737"/>
    </source>
</evidence>
<dbReference type="FunFam" id="3.30.160.60:FF:000230">
    <property type="entry name" value="Zinc finger protein 148"/>
    <property type="match status" value="1"/>
</dbReference>
<evidence type="ECO:0000313" key="13">
    <source>
        <dbReference type="EMBL" id="CAH1777401.1"/>
    </source>
</evidence>
<keyword evidence="9" id="KW-0804">Transcription</keyword>
<dbReference type="PROSITE" id="PS50157">
    <property type="entry name" value="ZINC_FINGER_C2H2_2"/>
    <property type="match status" value="2"/>
</dbReference>
<feature type="domain" description="C2H2-type" evidence="12">
    <location>
        <begin position="62"/>
        <end position="89"/>
    </location>
</feature>
<evidence type="ECO:0000256" key="8">
    <source>
        <dbReference type="ARBA" id="ARBA00023125"/>
    </source>
</evidence>
<feature type="domain" description="C2H2-type" evidence="12">
    <location>
        <begin position="90"/>
        <end position="117"/>
    </location>
</feature>
<keyword evidence="5 11" id="KW-0863">Zinc-finger</keyword>
<keyword evidence="14" id="KW-1185">Reference proteome</keyword>
<evidence type="ECO:0000256" key="6">
    <source>
        <dbReference type="ARBA" id="ARBA00022833"/>
    </source>
</evidence>